<evidence type="ECO:0000313" key="3">
    <source>
        <dbReference type="Proteomes" id="UP000015104"/>
    </source>
</evidence>
<accession>A0A158P524</accession>
<reference evidence="2" key="2">
    <citation type="submission" date="2016-04" db="UniProtKB">
        <authorList>
            <consortium name="EnsemblMetazoa"/>
        </authorList>
    </citation>
    <scope>IDENTIFICATION</scope>
</reference>
<keyword evidence="1" id="KW-0732">Signal</keyword>
<proteinExistence type="predicted"/>
<protein>
    <submittedName>
        <fullName evidence="2">Uncharacterized protein</fullName>
    </submittedName>
</protein>
<feature type="signal peptide" evidence="1">
    <location>
        <begin position="1"/>
        <end position="24"/>
    </location>
</feature>
<dbReference type="EnsemblMetazoa" id="tetur11g06522.1">
    <property type="protein sequence ID" value="tetur11g06522.1"/>
    <property type="gene ID" value="tetur11g06522"/>
</dbReference>
<sequence>MVRLNVNLCALIVCSIGCFHQLSTIIEEYFQFRVRVEVTYSYPKMIEIPDIDMYFPFPPLLNFTGLYLRYPERMIFACKTVNNVENVTIRNVDDFNEYCSTLSDHTFQVYEHLTTLLTVGDIEELTVDPTTFIESVTLIGNNDNLLHKNICKVERFLSGMGIFMRISCQNNSRPLAQDSLLSQSGNFALLTITHNINMMFGFRFSHHHDPIDSQVGQYHSVAATKGQFYGIVAHYSRRITTKLPWPSVTDCVDYNRAKVYAECLDNLLLLSERKSVFVDSVVAFGRYPKKSTFASFFTETLIHNSSTIVGFVDFCKALTSKDDCNKVHYISYYEVYTEKTSQRPYVIEIAPQIMPDLWLVGHEKLDLPGFLYSVYSILGIWFGINVYDKFIGRYEWLQNYLKAKKQNAKLIEIKPMPRTKVIQIRTIQPTAIYF</sequence>
<feature type="chain" id="PRO_5007630027" evidence="1">
    <location>
        <begin position="25"/>
        <end position="434"/>
    </location>
</feature>
<dbReference type="AlphaFoldDB" id="A0A158P524"/>
<evidence type="ECO:0000313" key="2">
    <source>
        <dbReference type="EnsemblMetazoa" id="tetur11g06522.1"/>
    </source>
</evidence>
<keyword evidence="3" id="KW-1185">Reference proteome</keyword>
<reference evidence="3" key="1">
    <citation type="submission" date="2011-08" db="EMBL/GenBank/DDBJ databases">
        <authorList>
            <person name="Rombauts S."/>
        </authorList>
    </citation>
    <scope>NUCLEOTIDE SEQUENCE</scope>
    <source>
        <strain evidence="3">London</strain>
    </source>
</reference>
<dbReference type="EMBL" id="CAEY01000074">
    <property type="status" value="NOT_ANNOTATED_CDS"/>
    <property type="molecule type" value="Genomic_DNA"/>
</dbReference>
<evidence type="ECO:0000256" key="1">
    <source>
        <dbReference type="SAM" id="SignalP"/>
    </source>
</evidence>
<organism evidence="2 3">
    <name type="scientific">Tetranychus urticae</name>
    <name type="common">Two-spotted spider mite</name>
    <dbReference type="NCBI Taxonomy" id="32264"/>
    <lineage>
        <taxon>Eukaryota</taxon>
        <taxon>Metazoa</taxon>
        <taxon>Ecdysozoa</taxon>
        <taxon>Arthropoda</taxon>
        <taxon>Chelicerata</taxon>
        <taxon>Arachnida</taxon>
        <taxon>Acari</taxon>
        <taxon>Acariformes</taxon>
        <taxon>Trombidiformes</taxon>
        <taxon>Prostigmata</taxon>
        <taxon>Eleutherengona</taxon>
        <taxon>Raphignathae</taxon>
        <taxon>Tetranychoidea</taxon>
        <taxon>Tetranychidae</taxon>
        <taxon>Tetranychus</taxon>
    </lineage>
</organism>
<dbReference type="Proteomes" id="UP000015104">
    <property type="component" value="Unassembled WGS sequence"/>
</dbReference>
<name>A0A158P524_TETUR</name>